<evidence type="ECO:0000313" key="2">
    <source>
        <dbReference type="Proteomes" id="UP000450917"/>
    </source>
</evidence>
<name>A0A7X2ZDF2_9BACL</name>
<evidence type="ECO:0000313" key="1">
    <source>
        <dbReference type="EMBL" id="MUG72290.1"/>
    </source>
</evidence>
<comment type="caution">
    <text evidence="1">The sequence shown here is derived from an EMBL/GenBank/DDBJ whole genome shotgun (WGS) entry which is preliminary data.</text>
</comment>
<keyword evidence="2" id="KW-1185">Reference proteome</keyword>
<reference evidence="1 2" key="1">
    <citation type="submission" date="2019-11" db="EMBL/GenBank/DDBJ databases">
        <title>Draft genome sequences of five Paenibacillus species of dairy origin.</title>
        <authorList>
            <person name="Olajide A.M."/>
            <person name="Chen S."/>
            <person name="Lapointe G."/>
        </authorList>
    </citation>
    <scope>NUCLEOTIDE SEQUENCE [LARGE SCALE GENOMIC DNA]</scope>
    <source>
        <strain evidence="1 2">2CS3</strain>
    </source>
</reference>
<accession>A0A7X2ZDF2</accession>
<protein>
    <submittedName>
        <fullName evidence="1">Uncharacterized protein</fullName>
    </submittedName>
</protein>
<gene>
    <name evidence="1" type="ORF">GNP93_16590</name>
</gene>
<dbReference type="EMBL" id="WNZX01000014">
    <property type="protein sequence ID" value="MUG72290.1"/>
    <property type="molecule type" value="Genomic_DNA"/>
</dbReference>
<dbReference type="AlphaFoldDB" id="A0A7X2ZDF2"/>
<organism evidence="1 2">
    <name type="scientific">Paenibacillus validus</name>
    <dbReference type="NCBI Taxonomy" id="44253"/>
    <lineage>
        <taxon>Bacteria</taxon>
        <taxon>Bacillati</taxon>
        <taxon>Bacillota</taxon>
        <taxon>Bacilli</taxon>
        <taxon>Bacillales</taxon>
        <taxon>Paenibacillaceae</taxon>
        <taxon>Paenibacillus</taxon>
    </lineage>
</organism>
<proteinExistence type="predicted"/>
<dbReference type="RefSeq" id="WP_155615124.1">
    <property type="nucleotide sequence ID" value="NZ_JARTHJ010000004.1"/>
</dbReference>
<sequence>MKTSIDVTKILSQLITNSSMKQEAVDQIVDRLNLGKKPMTAKDGE</sequence>
<dbReference type="Proteomes" id="UP000450917">
    <property type="component" value="Unassembled WGS sequence"/>
</dbReference>